<evidence type="ECO:0000313" key="2">
    <source>
        <dbReference type="EMBL" id="TKV69322.1"/>
    </source>
</evidence>
<sequence>MINQPETQDLLTEARQVLLDSVAPELSGERKYQALMVANAMGMAIRELEQREHGQPEQTDRTVRAFLVERSLEATTGDAEEGLARAIREHHLDGADPALRSVLRTLTEARLQINNPRYLKRES</sequence>
<dbReference type="Pfam" id="PF19802">
    <property type="entry name" value="DUF6285"/>
    <property type="match status" value="1"/>
</dbReference>
<comment type="caution">
    <text evidence="2">The sequence shown here is derived from an EMBL/GenBank/DDBJ whole genome shotgun (WGS) entry which is preliminary data.</text>
</comment>
<dbReference type="OrthoDB" id="8480752at2"/>
<accession>A0A4U6R8Q4</accession>
<evidence type="ECO:0000259" key="1">
    <source>
        <dbReference type="Pfam" id="PF19802"/>
    </source>
</evidence>
<dbReference type="Proteomes" id="UP000308488">
    <property type="component" value="Unassembled WGS sequence"/>
</dbReference>
<feature type="domain" description="DUF6285" evidence="1">
    <location>
        <begin position="24"/>
        <end position="118"/>
    </location>
</feature>
<name>A0A4U6R8Q4_9GAMM</name>
<dbReference type="EMBL" id="SZYH01000001">
    <property type="protein sequence ID" value="TKV69322.1"/>
    <property type="molecule type" value="Genomic_DNA"/>
</dbReference>
<dbReference type="RefSeq" id="WP_137436938.1">
    <property type="nucleotide sequence ID" value="NZ_SZYH01000001.1"/>
</dbReference>
<organism evidence="2 3">
    <name type="scientific">Marinobacter panjinensis</name>
    <dbReference type="NCBI Taxonomy" id="2576384"/>
    <lineage>
        <taxon>Bacteria</taxon>
        <taxon>Pseudomonadati</taxon>
        <taxon>Pseudomonadota</taxon>
        <taxon>Gammaproteobacteria</taxon>
        <taxon>Pseudomonadales</taxon>
        <taxon>Marinobacteraceae</taxon>
        <taxon>Marinobacter</taxon>
    </lineage>
</organism>
<keyword evidence="3" id="KW-1185">Reference proteome</keyword>
<evidence type="ECO:0000313" key="3">
    <source>
        <dbReference type="Proteomes" id="UP000308488"/>
    </source>
</evidence>
<protein>
    <submittedName>
        <fullName evidence="2">Acyl-CoA dehydrogenase</fullName>
    </submittedName>
</protein>
<proteinExistence type="predicted"/>
<dbReference type="InterPro" id="IPR046252">
    <property type="entry name" value="DUF6285"/>
</dbReference>
<dbReference type="AlphaFoldDB" id="A0A4U6R8Q4"/>
<reference evidence="2 3" key="1">
    <citation type="submission" date="2019-05" db="EMBL/GenBank/DDBJ databases">
        <title>Marinobacter panjinensis sp. nov., a moderately halophilic bacterium isolated from sea tidal flat environment.</title>
        <authorList>
            <person name="Yang W."/>
            <person name="An M."/>
            <person name="He W."/>
            <person name="Luo X."/>
            <person name="Zhu L."/>
            <person name="Chen G."/>
            <person name="Zhang Y."/>
            <person name="Wang Y."/>
        </authorList>
    </citation>
    <scope>NUCLEOTIDE SEQUENCE [LARGE SCALE GENOMIC DNA]</scope>
    <source>
        <strain evidence="2 3">PJ-16</strain>
    </source>
</reference>
<gene>
    <name evidence="2" type="ORF">FDP08_15045</name>
</gene>